<dbReference type="WBParaSite" id="Minc3s03295g33441">
    <property type="protein sequence ID" value="Minc3s03295g33441"/>
    <property type="gene ID" value="Minc3s03295g33441"/>
</dbReference>
<reference evidence="5" key="1">
    <citation type="submission" date="2022-11" db="UniProtKB">
        <authorList>
            <consortium name="WormBaseParasite"/>
        </authorList>
    </citation>
    <scope>IDENTIFICATION</scope>
</reference>
<feature type="domain" description="DOCKER" evidence="3">
    <location>
        <begin position="165"/>
        <end position="365"/>
    </location>
</feature>
<dbReference type="GO" id="GO:0005737">
    <property type="term" value="C:cytoplasm"/>
    <property type="evidence" value="ECO:0007669"/>
    <property type="project" value="TreeGrafter"/>
</dbReference>
<evidence type="ECO:0000256" key="1">
    <source>
        <dbReference type="ARBA" id="ARBA00022658"/>
    </source>
</evidence>
<protein>
    <submittedName>
        <fullName evidence="5">DOCKER domain-containing protein</fullName>
    </submittedName>
</protein>
<keyword evidence="1" id="KW-0344">Guanine-nucleotide releasing factor</keyword>
<accession>A0A914N2I3</accession>
<dbReference type="Pfam" id="PF06920">
    <property type="entry name" value="DHR-2_Lobe_A"/>
    <property type="match status" value="1"/>
</dbReference>
<evidence type="ECO:0000313" key="5">
    <source>
        <dbReference type="WBParaSite" id="Minc3s03295g33441"/>
    </source>
</evidence>
<organism evidence="4 5">
    <name type="scientific">Meloidogyne incognita</name>
    <name type="common">Southern root-knot nematode worm</name>
    <name type="synonym">Oxyuris incognita</name>
    <dbReference type="NCBI Taxonomy" id="6306"/>
    <lineage>
        <taxon>Eukaryota</taxon>
        <taxon>Metazoa</taxon>
        <taxon>Ecdysozoa</taxon>
        <taxon>Nematoda</taxon>
        <taxon>Chromadorea</taxon>
        <taxon>Rhabditida</taxon>
        <taxon>Tylenchina</taxon>
        <taxon>Tylenchomorpha</taxon>
        <taxon>Tylenchoidea</taxon>
        <taxon>Meloidogynidae</taxon>
        <taxon>Meloidogyninae</taxon>
        <taxon>Meloidogyne</taxon>
        <taxon>Meloidogyne incognita group</taxon>
    </lineage>
</organism>
<dbReference type="Pfam" id="PF23554">
    <property type="entry name" value="TPR_DOCK"/>
    <property type="match status" value="1"/>
</dbReference>
<dbReference type="GO" id="GO:0031267">
    <property type="term" value="F:small GTPase binding"/>
    <property type="evidence" value="ECO:0007669"/>
    <property type="project" value="TreeGrafter"/>
</dbReference>
<dbReference type="PANTHER" id="PTHR45653">
    <property type="entry name" value="DEDICATOR OF CYTOKINESIS"/>
    <property type="match status" value="1"/>
</dbReference>
<dbReference type="InterPro" id="IPR026791">
    <property type="entry name" value="DOCK"/>
</dbReference>
<dbReference type="PROSITE" id="PS51651">
    <property type="entry name" value="DOCKER"/>
    <property type="match status" value="1"/>
</dbReference>
<dbReference type="GO" id="GO:0005886">
    <property type="term" value="C:plasma membrane"/>
    <property type="evidence" value="ECO:0007669"/>
    <property type="project" value="TreeGrafter"/>
</dbReference>
<comment type="similarity">
    <text evidence="2">Belongs to the DOCK family.</text>
</comment>
<evidence type="ECO:0000256" key="2">
    <source>
        <dbReference type="PROSITE-ProRule" id="PRU00984"/>
    </source>
</evidence>
<sequence>MLHMFRDLLSRCPAPKEWSKIRLTQTKIFLKILRFSSAYLQHEFSSEINFSGQLWLECMYSCVAVIKWACLEKVFSRQKRDNRRSYLNRDYHNICKISVKILLSLWHSLSPDQKIQLMPEMISPLIENINKLFDLYSSYLSVLNIQSQTQIETGLFCTVQLIEFYLEMGQNSLYLIYLYKLYDLNISAGNWVEAAITLQRHSSLLNWTNERPSKYLYGARKQNLIFTTQMALKEYICVEMAKLFEKGQHWELAIETNRELINVYETIFFDYIKLSELLKKNAYLYEKIIKELRLESNYFLIAFYGKKCPSYLANKKFIFRGQPLESWATFKQRFLASFSDFKFIESMEITSEELQKSEDKLVQVG</sequence>
<proteinExistence type="inferred from homology"/>
<dbReference type="Proteomes" id="UP000887563">
    <property type="component" value="Unplaced"/>
</dbReference>
<dbReference type="InterPro" id="IPR056372">
    <property type="entry name" value="TPR_DOCK"/>
</dbReference>
<name>A0A914N2I3_MELIC</name>
<keyword evidence="4" id="KW-1185">Reference proteome</keyword>
<dbReference type="PANTHER" id="PTHR45653:SF10">
    <property type="entry name" value="MYOBLAST CITY, ISOFORM B"/>
    <property type="match status" value="1"/>
</dbReference>
<dbReference type="InterPro" id="IPR046769">
    <property type="entry name" value="DOCKER_Lobe_A"/>
</dbReference>
<dbReference type="Gene3D" id="1.25.40.410">
    <property type="match status" value="1"/>
</dbReference>
<evidence type="ECO:0000313" key="4">
    <source>
        <dbReference type="Proteomes" id="UP000887563"/>
    </source>
</evidence>
<dbReference type="GO" id="GO:0005085">
    <property type="term" value="F:guanyl-nucleotide exchange factor activity"/>
    <property type="evidence" value="ECO:0007669"/>
    <property type="project" value="UniProtKB-KW"/>
</dbReference>
<dbReference type="InterPro" id="IPR027357">
    <property type="entry name" value="DOCKER_dom"/>
</dbReference>
<evidence type="ECO:0000259" key="3">
    <source>
        <dbReference type="PROSITE" id="PS51651"/>
    </source>
</evidence>
<dbReference type="AlphaFoldDB" id="A0A914N2I3"/>
<dbReference type="GO" id="GO:0007264">
    <property type="term" value="P:small GTPase-mediated signal transduction"/>
    <property type="evidence" value="ECO:0007669"/>
    <property type="project" value="InterPro"/>
</dbReference>
<dbReference type="InterPro" id="IPR043161">
    <property type="entry name" value="DOCK_C_lobe_A"/>
</dbReference>